<keyword evidence="8 11" id="KW-0206">Cytoskeleton</keyword>
<proteinExistence type="inferred from homology"/>
<dbReference type="SUPFAM" id="SSF54648">
    <property type="entry name" value="DLC"/>
    <property type="match status" value="1"/>
</dbReference>
<dbReference type="InterPro" id="IPR037177">
    <property type="entry name" value="DLC_sf"/>
</dbReference>
<dbReference type="AlphaFoldDB" id="A0A7S1QP24"/>
<comment type="similarity">
    <text evidence="11">Belongs to the dynein light chain family.</text>
</comment>
<dbReference type="GO" id="GO:0005874">
    <property type="term" value="C:microtubule"/>
    <property type="evidence" value="ECO:0007669"/>
    <property type="project" value="UniProtKB-KW"/>
</dbReference>
<dbReference type="Gene3D" id="3.30.740.10">
    <property type="entry name" value="Protein Inhibitor Of Neuronal Nitric Oxide Synthase"/>
    <property type="match status" value="1"/>
</dbReference>
<evidence type="ECO:0000256" key="1">
    <source>
        <dbReference type="ARBA" id="ARBA00004430"/>
    </source>
</evidence>
<keyword evidence="6" id="KW-0969">Cilium</keyword>
<protein>
    <recommendedName>
        <fullName evidence="11">Dynein light chain</fullName>
    </recommendedName>
</protein>
<evidence type="ECO:0000256" key="11">
    <source>
        <dbReference type="RuleBase" id="RU365010"/>
    </source>
</evidence>
<evidence type="ECO:0000256" key="10">
    <source>
        <dbReference type="ARBA" id="ARBA00057688"/>
    </source>
</evidence>
<evidence type="ECO:0000256" key="7">
    <source>
        <dbReference type="ARBA" id="ARBA00023175"/>
    </source>
</evidence>
<dbReference type="GO" id="GO:0030286">
    <property type="term" value="C:dynein complex"/>
    <property type="evidence" value="ECO:0007669"/>
    <property type="project" value="UniProtKB-KW"/>
</dbReference>
<evidence type="ECO:0000256" key="8">
    <source>
        <dbReference type="ARBA" id="ARBA00023212"/>
    </source>
</evidence>
<dbReference type="InterPro" id="IPR001372">
    <property type="entry name" value="Dynein_light_chain_typ-1/2"/>
</dbReference>
<comment type="subunit">
    <text evidence="2">Consists of at least two heavy chains and a number of intermediate and light chains.</text>
</comment>
<evidence type="ECO:0000256" key="9">
    <source>
        <dbReference type="ARBA" id="ARBA00023273"/>
    </source>
</evidence>
<accession>A0A7S1QP24</accession>
<dbReference type="SMART" id="SM01375">
    <property type="entry name" value="Dynein_light"/>
    <property type="match status" value="1"/>
</dbReference>
<reference evidence="12" key="1">
    <citation type="submission" date="2021-01" db="EMBL/GenBank/DDBJ databases">
        <authorList>
            <person name="Corre E."/>
            <person name="Pelletier E."/>
            <person name="Niang G."/>
            <person name="Scheremetjew M."/>
            <person name="Finn R."/>
            <person name="Kale V."/>
            <person name="Holt S."/>
            <person name="Cochrane G."/>
            <person name="Meng A."/>
            <person name="Brown T."/>
            <person name="Cohen L."/>
        </authorList>
    </citation>
    <scope>NUCLEOTIDE SEQUENCE</scope>
    <source>
        <strain evidence="12">CCAP 1951/1</strain>
    </source>
</reference>
<keyword evidence="3 11" id="KW-0963">Cytoplasm</keyword>
<dbReference type="PANTHER" id="PTHR11886">
    <property type="entry name" value="DYNEIN LIGHT CHAIN"/>
    <property type="match status" value="1"/>
</dbReference>
<evidence type="ECO:0000313" key="12">
    <source>
        <dbReference type="EMBL" id="CAD9144460.1"/>
    </source>
</evidence>
<keyword evidence="4 11" id="KW-0493">Microtubule</keyword>
<keyword evidence="5 11" id="KW-0243">Dynein</keyword>
<dbReference type="FunFam" id="3.30.740.10:FF:000002">
    <property type="entry name" value="Dynein light chain"/>
    <property type="match status" value="1"/>
</dbReference>
<evidence type="ECO:0000256" key="5">
    <source>
        <dbReference type="ARBA" id="ARBA00023017"/>
    </source>
</evidence>
<dbReference type="Pfam" id="PF01221">
    <property type="entry name" value="Dynein_light"/>
    <property type="match status" value="1"/>
</dbReference>
<dbReference type="GO" id="GO:0007017">
    <property type="term" value="P:microtubule-based process"/>
    <property type="evidence" value="ECO:0007669"/>
    <property type="project" value="InterPro"/>
</dbReference>
<keyword evidence="9" id="KW-0966">Cell projection</keyword>
<dbReference type="EMBL" id="HBGF01044024">
    <property type="protein sequence ID" value="CAD9144460.1"/>
    <property type="molecule type" value="Transcribed_RNA"/>
</dbReference>
<evidence type="ECO:0000256" key="4">
    <source>
        <dbReference type="ARBA" id="ARBA00022701"/>
    </source>
</evidence>
<evidence type="ECO:0000256" key="2">
    <source>
        <dbReference type="ARBA" id="ARBA00011655"/>
    </source>
</evidence>
<dbReference type="CDD" id="cd21453">
    <property type="entry name" value="DLC-like_DNAL4"/>
    <property type="match status" value="1"/>
</dbReference>
<name>A0A7S1QP24_NEODS</name>
<gene>
    <name evidence="12" type="ORF">NDES1114_LOCUS29459</name>
</gene>
<comment type="subcellular location">
    <subcellularLocation>
        <location evidence="1">Cytoplasm</location>
        <location evidence="1">Cytoskeleton</location>
        <location evidence="1">Cilium axoneme</location>
    </subcellularLocation>
</comment>
<keyword evidence="7 11" id="KW-0505">Motor protein</keyword>
<comment type="function">
    <text evidence="10">Force generating protein of respiratory cilia. Produces force towards the minus ends of microtubules. Dynein has ATPase activity.</text>
</comment>
<evidence type="ECO:0000256" key="3">
    <source>
        <dbReference type="ARBA" id="ARBA00022490"/>
    </source>
</evidence>
<evidence type="ECO:0000256" key="6">
    <source>
        <dbReference type="ARBA" id="ARBA00023069"/>
    </source>
</evidence>
<sequence length="104" mass="12020">MSCQACKMNRDHLANFTGPLEKHSDMPEEMRAEAKDTVANALEKFPDNYEHAARLVKEQMDKKFGAPWHCVMGEGFGYEITYESKHLMFMFHRGYTAIVIFKAL</sequence>
<dbReference type="GO" id="GO:0005930">
    <property type="term" value="C:axoneme"/>
    <property type="evidence" value="ECO:0007669"/>
    <property type="project" value="UniProtKB-SubCell"/>
</dbReference>
<organism evidence="12">
    <name type="scientific">Neobodo designis</name>
    <name type="common">Flagellated protozoan</name>
    <name type="synonym">Bodo designis</name>
    <dbReference type="NCBI Taxonomy" id="312471"/>
    <lineage>
        <taxon>Eukaryota</taxon>
        <taxon>Discoba</taxon>
        <taxon>Euglenozoa</taxon>
        <taxon>Kinetoplastea</taxon>
        <taxon>Metakinetoplastina</taxon>
        <taxon>Neobodonida</taxon>
        <taxon>Neobodo</taxon>
    </lineage>
</organism>
<dbReference type="PANTHER" id="PTHR11886:SF2">
    <property type="entry name" value="DYNEIN AXONEMAL LIGHT CHAIN 4"/>
    <property type="match status" value="1"/>
</dbReference>